<gene>
    <name evidence="2" type="ORF">SDC9_158504</name>
</gene>
<feature type="domain" description="HD/PDEase" evidence="1">
    <location>
        <begin position="56"/>
        <end position="183"/>
    </location>
</feature>
<evidence type="ECO:0000259" key="1">
    <source>
        <dbReference type="SMART" id="SM00471"/>
    </source>
</evidence>
<comment type="caution">
    <text evidence="2">The sequence shown here is derived from an EMBL/GenBank/DDBJ whole genome shotgun (WGS) entry which is preliminary data.</text>
</comment>
<proteinExistence type="predicted"/>
<dbReference type="SUPFAM" id="SSF109604">
    <property type="entry name" value="HD-domain/PDEase-like"/>
    <property type="match status" value="1"/>
</dbReference>
<dbReference type="AlphaFoldDB" id="A0A645FFQ8"/>
<dbReference type="EMBL" id="VSSQ01057401">
    <property type="protein sequence ID" value="MPN11203.1"/>
    <property type="molecule type" value="Genomic_DNA"/>
</dbReference>
<sequence>MANERITSLDEQLRISNENRASFLERFQSLSPETVQSIDFAYDIAKESHRTNKRDTGERYFEHPRQVALILIDELHILDPDMTMALLFHDTGEDTPIFGNITKNYYQWKETAEFRISKVSNPQVAKYVVGLTKPCVDNVNFSSKQEVYDFYIEGLKNSNPETILLKMCDRLHNLRSLAGVTKEKQIRTCTETLEIYFPIFDLIKDKYPKEHDYLVEQMQQEINKYN</sequence>
<dbReference type="CDD" id="cd00077">
    <property type="entry name" value="HDc"/>
    <property type="match status" value="1"/>
</dbReference>
<dbReference type="PANTHER" id="PTHR43061">
    <property type="entry name" value="GTP DIPHOSPHOKINASE RSH1, CHLOROPLASTIC-RELATED"/>
    <property type="match status" value="1"/>
</dbReference>
<dbReference type="Gene3D" id="1.10.3210.10">
    <property type="entry name" value="Hypothetical protein af1432"/>
    <property type="match status" value="1"/>
</dbReference>
<name>A0A645FFQ8_9ZZZZ</name>
<evidence type="ECO:0000313" key="2">
    <source>
        <dbReference type="EMBL" id="MPN11203.1"/>
    </source>
</evidence>
<dbReference type="Pfam" id="PF13328">
    <property type="entry name" value="HD_4"/>
    <property type="match status" value="1"/>
</dbReference>
<dbReference type="SMART" id="SM00471">
    <property type="entry name" value="HDc"/>
    <property type="match status" value="1"/>
</dbReference>
<dbReference type="PANTHER" id="PTHR43061:SF1">
    <property type="entry name" value="GTP DIPHOSPHOKINASE RSH1, CHLOROPLASTIC-RELATED"/>
    <property type="match status" value="1"/>
</dbReference>
<accession>A0A645FFQ8</accession>
<reference evidence="2" key="1">
    <citation type="submission" date="2019-08" db="EMBL/GenBank/DDBJ databases">
        <authorList>
            <person name="Kucharzyk K."/>
            <person name="Murdoch R.W."/>
            <person name="Higgins S."/>
            <person name="Loffler F."/>
        </authorList>
    </citation>
    <scope>NUCLEOTIDE SEQUENCE</scope>
</reference>
<dbReference type="InterPro" id="IPR003607">
    <property type="entry name" value="HD/PDEase_dom"/>
</dbReference>
<organism evidence="2">
    <name type="scientific">bioreactor metagenome</name>
    <dbReference type="NCBI Taxonomy" id="1076179"/>
    <lineage>
        <taxon>unclassified sequences</taxon>
        <taxon>metagenomes</taxon>
        <taxon>ecological metagenomes</taxon>
    </lineage>
</organism>
<protein>
    <recommendedName>
        <fullName evidence="1">HD/PDEase domain-containing protein</fullName>
    </recommendedName>
</protein>